<protein>
    <submittedName>
        <fullName evidence="1">Uncharacterized protein</fullName>
    </submittedName>
</protein>
<name>A0AAU7PIT8_9CAUD</name>
<reference evidence="1" key="1">
    <citation type="submission" date="2024-04" db="EMBL/GenBank/DDBJ databases">
        <authorList>
            <person name="Jaglan A.B."/>
            <person name="Vashisth M."/>
            <person name="Anand T."/>
            <person name="Virmani N."/>
            <person name="Bera B."/>
            <person name="Vaid R."/>
        </authorList>
    </citation>
    <scope>NUCLEOTIDE SEQUENCE</scope>
</reference>
<accession>A0AAU7PIT8</accession>
<evidence type="ECO:0000313" key="1">
    <source>
        <dbReference type="EMBL" id="XBS49972.1"/>
    </source>
</evidence>
<proteinExistence type="predicted"/>
<organism evidence="1">
    <name type="scientific">Salmonella phage SalP219</name>
    <dbReference type="NCBI Taxonomy" id="3158864"/>
    <lineage>
        <taxon>Viruses</taxon>
        <taxon>Duplodnaviria</taxon>
        <taxon>Heunggongvirae</taxon>
        <taxon>Uroviricota</taxon>
        <taxon>Caudoviricetes</taxon>
        <taxon>Vequintavirinae</taxon>
        <taxon>Seunavirus</taxon>
    </lineage>
</organism>
<sequence>MAKLGKRKYPALYNKNTGLWYTGYAHDWKMEEKVDKSDKHEIRHLEIQYSEFSRGMSAANIVMKDENGYPYLMSLSGFDLLMKLVDAPADLLRKENLTKYDILRKTSLSGNGVWYVGSFCQTKQGQNYFIEPVEVSR</sequence>
<dbReference type="EMBL" id="PP595732">
    <property type="protein sequence ID" value="XBS49972.1"/>
    <property type="molecule type" value="Genomic_DNA"/>
</dbReference>